<name>A0AAT9HJX7_9ACTN</name>
<organism evidence="2">
    <name type="scientific">Streptomyces haneummycinicus</name>
    <dbReference type="NCBI Taxonomy" id="3074435"/>
    <lineage>
        <taxon>Bacteria</taxon>
        <taxon>Bacillati</taxon>
        <taxon>Actinomycetota</taxon>
        <taxon>Actinomycetes</taxon>
        <taxon>Kitasatosporales</taxon>
        <taxon>Streptomycetaceae</taxon>
        <taxon>Streptomyces</taxon>
    </lineage>
</organism>
<accession>A0AAT9HJX7</accession>
<evidence type="ECO:0000256" key="1">
    <source>
        <dbReference type="SAM" id="MobiDB-lite"/>
    </source>
</evidence>
<reference evidence="2" key="1">
    <citation type="submission" date="2024-06" db="EMBL/GenBank/DDBJ databases">
        <authorList>
            <consortium name="consrtm"/>
            <person name="Uemura M."/>
            <person name="Terahara T."/>
        </authorList>
    </citation>
    <scope>NUCLEOTIDE SEQUENCE</scope>
    <source>
        <strain evidence="2">KM77-8</strain>
    </source>
</reference>
<sequence length="55" mass="5916">MHNVAVEALIQLRHRAMLARLATLCEDREAEAEHQRPLGQVVSADPAPDGGGSRA</sequence>
<proteinExistence type="predicted"/>
<dbReference type="EMBL" id="AP035768">
    <property type="protein sequence ID" value="BFO17760.1"/>
    <property type="molecule type" value="Genomic_DNA"/>
</dbReference>
<reference evidence="2" key="2">
    <citation type="submission" date="2024-07" db="EMBL/GenBank/DDBJ databases">
        <title>Streptomyces haneummycinica sp. nov., a new antibiotic-producing actinobacterium isolated from marine sediment.</title>
        <authorList>
            <person name="Uemura M."/>
            <person name="Hamada M."/>
            <person name="Hirano S."/>
            <person name="Kobayashi K."/>
            <person name="Ohshiro T."/>
            <person name="Kobayashi T."/>
            <person name="Terahara T."/>
        </authorList>
    </citation>
    <scope>NUCLEOTIDE SEQUENCE</scope>
    <source>
        <strain evidence="2">KM77-8</strain>
    </source>
</reference>
<dbReference type="AlphaFoldDB" id="A0AAT9HJX7"/>
<feature type="region of interest" description="Disordered" evidence="1">
    <location>
        <begin position="31"/>
        <end position="55"/>
    </location>
</feature>
<evidence type="ECO:0000313" key="2">
    <source>
        <dbReference type="EMBL" id="BFO17760.1"/>
    </source>
</evidence>
<protein>
    <submittedName>
        <fullName evidence="2">Uncharacterized protein</fullName>
    </submittedName>
</protein>
<gene>
    <name evidence="2" type="ORF">SHKM778_41480</name>
</gene>